<dbReference type="HOGENOM" id="CLU_2907747_0_0_1"/>
<reference evidence="2" key="1">
    <citation type="submission" date="2015-04" db="UniProtKB">
        <authorList>
            <consortium name="EnsemblPlants"/>
        </authorList>
    </citation>
    <scope>IDENTIFICATION</scope>
</reference>
<organism evidence="2">
    <name type="scientific">Oryza glumipatula</name>
    <dbReference type="NCBI Taxonomy" id="40148"/>
    <lineage>
        <taxon>Eukaryota</taxon>
        <taxon>Viridiplantae</taxon>
        <taxon>Streptophyta</taxon>
        <taxon>Embryophyta</taxon>
        <taxon>Tracheophyta</taxon>
        <taxon>Spermatophyta</taxon>
        <taxon>Magnoliopsida</taxon>
        <taxon>Liliopsida</taxon>
        <taxon>Poales</taxon>
        <taxon>Poaceae</taxon>
        <taxon>BOP clade</taxon>
        <taxon>Oryzoideae</taxon>
        <taxon>Oryzeae</taxon>
        <taxon>Oryzinae</taxon>
        <taxon>Oryza</taxon>
    </lineage>
</organism>
<sequence length="62" mass="6800">MTTARDDSAHNDDDTEAMDHRDSRVSAVTGAEESHSKLRPQASIGNHEFRSPLPPGRATELK</sequence>
<protein>
    <submittedName>
        <fullName evidence="2">Uncharacterized protein</fullName>
    </submittedName>
</protein>
<evidence type="ECO:0000313" key="3">
    <source>
        <dbReference type="Proteomes" id="UP000026961"/>
    </source>
</evidence>
<evidence type="ECO:0000313" key="2">
    <source>
        <dbReference type="EnsemblPlants" id="OGLUM11G21060.1"/>
    </source>
</evidence>
<feature type="region of interest" description="Disordered" evidence="1">
    <location>
        <begin position="1"/>
        <end position="62"/>
    </location>
</feature>
<dbReference type="EnsemblPlants" id="OGLUM11G21060.1">
    <property type="protein sequence ID" value="OGLUM11G21060.1"/>
    <property type="gene ID" value="OGLUM11G21060"/>
</dbReference>
<dbReference type="AlphaFoldDB" id="A0A0E0BLU6"/>
<dbReference type="Proteomes" id="UP000026961">
    <property type="component" value="Chromosome 11"/>
</dbReference>
<accession>A0A0E0BLU6</accession>
<reference evidence="2" key="2">
    <citation type="submission" date="2018-05" db="EMBL/GenBank/DDBJ databases">
        <title>OgluRS3 (Oryza glumaepatula Reference Sequence Version 3).</title>
        <authorList>
            <person name="Zhang J."/>
            <person name="Kudrna D."/>
            <person name="Lee S."/>
            <person name="Talag J."/>
            <person name="Welchert J."/>
            <person name="Wing R.A."/>
        </authorList>
    </citation>
    <scope>NUCLEOTIDE SEQUENCE [LARGE SCALE GENOMIC DNA]</scope>
</reference>
<keyword evidence="3" id="KW-1185">Reference proteome</keyword>
<dbReference type="Gramene" id="OGLUM11G21060.1">
    <property type="protein sequence ID" value="OGLUM11G21060.1"/>
    <property type="gene ID" value="OGLUM11G21060"/>
</dbReference>
<evidence type="ECO:0000256" key="1">
    <source>
        <dbReference type="SAM" id="MobiDB-lite"/>
    </source>
</evidence>
<name>A0A0E0BLU6_9ORYZ</name>
<feature type="compositionally biased region" description="Basic and acidic residues" evidence="1">
    <location>
        <begin position="1"/>
        <end position="24"/>
    </location>
</feature>
<proteinExistence type="predicted"/>